<evidence type="ECO:0000313" key="3">
    <source>
        <dbReference type="Proteomes" id="UP000264006"/>
    </source>
</evidence>
<dbReference type="KEGG" id="euz:DVS28_a0862"/>
<dbReference type="EMBL" id="CP031165">
    <property type="protein sequence ID" value="AXV05563.1"/>
    <property type="molecule type" value="Genomic_DNA"/>
</dbReference>
<evidence type="ECO:0000313" key="2">
    <source>
        <dbReference type="EMBL" id="AXV05563.1"/>
    </source>
</evidence>
<gene>
    <name evidence="2" type="ORF">DVS28_a0862</name>
</gene>
<sequence length="38" mass="4146">MCGSSVQWRRRTWGGVPFPTSSVEGPVTLRERSPRAGG</sequence>
<organism evidence="2 3">
    <name type="scientific">Euzebya pacifica</name>
    <dbReference type="NCBI Taxonomy" id="1608957"/>
    <lineage>
        <taxon>Bacteria</taxon>
        <taxon>Bacillati</taxon>
        <taxon>Actinomycetota</taxon>
        <taxon>Nitriliruptoria</taxon>
        <taxon>Euzebyales</taxon>
    </lineage>
</organism>
<evidence type="ECO:0000256" key="1">
    <source>
        <dbReference type="SAM" id="MobiDB-lite"/>
    </source>
</evidence>
<name>A0A346XTL6_9ACTN</name>
<reference evidence="2 3" key="1">
    <citation type="submission" date="2018-09" db="EMBL/GenBank/DDBJ databases">
        <title>Complete genome sequence of Euzebya sp. DY32-46 isolated from seawater of Pacific Ocean.</title>
        <authorList>
            <person name="Xu L."/>
            <person name="Wu Y.-H."/>
            <person name="Xu X.-W."/>
        </authorList>
    </citation>
    <scope>NUCLEOTIDE SEQUENCE [LARGE SCALE GENOMIC DNA]</scope>
    <source>
        <strain evidence="2 3">DY32-46</strain>
    </source>
</reference>
<feature type="compositionally biased region" description="Basic and acidic residues" evidence="1">
    <location>
        <begin position="29"/>
        <end position="38"/>
    </location>
</feature>
<keyword evidence="3" id="KW-1185">Reference proteome</keyword>
<protein>
    <submittedName>
        <fullName evidence="2">Uncharacterized protein</fullName>
    </submittedName>
</protein>
<proteinExistence type="predicted"/>
<feature type="region of interest" description="Disordered" evidence="1">
    <location>
        <begin position="1"/>
        <end position="38"/>
    </location>
</feature>
<accession>A0A346XTL6</accession>
<dbReference type="AlphaFoldDB" id="A0A346XTL6"/>
<dbReference type="Proteomes" id="UP000264006">
    <property type="component" value="Chromosome"/>
</dbReference>